<protein>
    <submittedName>
        <fullName evidence="6">Glycosyltransferase</fullName>
    </submittedName>
</protein>
<keyword evidence="3" id="KW-0328">Glycosyltransferase</keyword>
<keyword evidence="4 6" id="KW-0808">Transferase</keyword>
<dbReference type="OrthoDB" id="7665907at2"/>
<dbReference type="Proteomes" id="UP000451860">
    <property type="component" value="Unassembled WGS sequence"/>
</dbReference>
<dbReference type="Gene3D" id="3.90.550.10">
    <property type="entry name" value="Spore Coat Polysaccharide Biosynthesis Protein SpsA, Chain A"/>
    <property type="match status" value="1"/>
</dbReference>
<dbReference type="RefSeq" id="WP_152201582.1">
    <property type="nucleotide sequence ID" value="NZ_VUKF01000007.1"/>
</dbReference>
<comment type="caution">
    <text evidence="6">The sequence shown here is derived from an EMBL/GenBank/DDBJ whole genome shotgun (WGS) entry which is preliminary data.</text>
</comment>
<gene>
    <name evidence="6" type="ORF">GB883_08370</name>
</gene>
<dbReference type="PANTHER" id="PTHR43179:SF12">
    <property type="entry name" value="GALACTOFURANOSYLTRANSFERASE GLFT2"/>
    <property type="match status" value="1"/>
</dbReference>
<accession>A0A7J5UQ56</accession>
<dbReference type="CDD" id="cd04185">
    <property type="entry name" value="GT_2_like_b"/>
    <property type="match status" value="1"/>
</dbReference>
<comment type="pathway">
    <text evidence="1">Cell wall biogenesis; cell wall polysaccharide biosynthesis.</text>
</comment>
<keyword evidence="7" id="KW-1185">Reference proteome</keyword>
<dbReference type="EMBL" id="WHJE01000029">
    <property type="protein sequence ID" value="KAE8764548.1"/>
    <property type="molecule type" value="Genomic_DNA"/>
</dbReference>
<evidence type="ECO:0000256" key="4">
    <source>
        <dbReference type="ARBA" id="ARBA00022679"/>
    </source>
</evidence>
<evidence type="ECO:0000259" key="5">
    <source>
        <dbReference type="Pfam" id="PF00535"/>
    </source>
</evidence>
<reference evidence="6 7" key="1">
    <citation type="submission" date="2019-10" db="EMBL/GenBank/DDBJ databases">
        <title>Georgenia wutianyii sp. nov. and Georgenia yuyongxinii sp. nov. isolated from plateau pika (Ochotona curzoniae) in the Qinghai-Tibet plateau of China.</title>
        <authorList>
            <person name="Tian Z."/>
        </authorList>
    </citation>
    <scope>NUCLEOTIDE SEQUENCE [LARGE SCALE GENOMIC DNA]</scope>
    <source>
        <strain evidence="6 7">DSM 21501</strain>
    </source>
</reference>
<dbReference type="Pfam" id="PF00535">
    <property type="entry name" value="Glycos_transf_2"/>
    <property type="match status" value="1"/>
</dbReference>
<evidence type="ECO:0000256" key="1">
    <source>
        <dbReference type="ARBA" id="ARBA00004776"/>
    </source>
</evidence>
<dbReference type="InterPro" id="IPR029044">
    <property type="entry name" value="Nucleotide-diphossugar_trans"/>
</dbReference>
<evidence type="ECO:0000256" key="2">
    <source>
        <dbReference type="ARBA" id="ARBA00006739"/>
    </source>
</evidence>
<dbReference type="SUPFAM" id="SSF53448">
    <property type="entry name" value="Nucleotide-diphospho-sugar transferases"/>
    <property type="match status" value="1"/>
</dbReference>
<dbReference type="InterPro" id="IPR001173">
    <property type="entry name" value="Glyco_trans_2-like"/>
</dbReference>
<evidence type="ECO:0000313" key="6">
    <source>
        <dbReference type="EMBL" id="KAE8764548.1"/>
    </source>
</evidence>
<dbReference type="AlphaFoldDB" id="A0A7J5UQ56"/>
<comment type="similarity">
    <text evidence="2">Belongs to the glycosyltransferase 2 family.</text>
</comment>
<name>A0A7J5UQ56_9MICO</name>
<dbReference type="PANTHER" id="PTHR43179">
    <property type="entry name" value="RHAMNOSYLTRANSFERASE WBBL"/>
    <property type="match status" value="1"/>
</dbReference>
<sequence length="299" mass="32884">MQVGAVVVTFNRLGMLGETLDALEAQERPVDHLVIINNASTDGTREYLEARDFTVPTTIKHLATNTGGAGGFSEGTDVAYGLGMDAVWLMDDDTVPRPGALGPLVSSLEDAEERLGFLPSFACSMVLWSKDGALCEMNVPDPTWDWARPLALGASYTLMKSCSFVSALITREAIHAMGLPSANFFIWYDDAEYTHRLSKYRPGIFVAESKVDHQLPQNRGVNWGDVNEKNIWKFEYGARNQVASAVKFRSPTILASLAENMIKQMRGSGVPRSLRLRLLKAAARGLVFKPEVKSARTVR</sequence>
<dbReference type="GO" id="GO:0016757">
    <property type="term" value="F:glycosyltransferase activity"/>
    <property type="evidence" value="ECO:0007669"/>
    <property type="project" value="UniProtKB-KW"/>
</dbReference>
<evidence type="ECO:0000313" key="7">
    <source>
        <dbReference type="Proteomes" id="UP000451860"/>
    </source>
</evidence>
<evidence type="ECO:0000256" key="3">
    <source>
        <dbReference type="ARBA" id="ARBA00022676"/>
    </source>
</evidence>
<organism evidence="6 7">
    <name type="scientific">Georgenia thermotolerans</name>
    <dbReference type="NCBI Taxonomy" id="527326"/>
    <lineage>
        <taxon>Bacteria</taxon>
        <taxon>Bacillati</taxon>
        <taxon>Actinomycetota</taxon>
        <taxon>Actinomycetes</taxon>
        <taxon>Micrococcales</taxon>
        <taxon>Bogoriellaceae</taxon>
        <taxon>Georgenia</taxon>
    </lineage>
</organism>
<proteinExistence type="inferred from homology"/>
<feature type="domain" description="Glycosyltransferase 2-like" evidence="5">
    <location>
        <begin position="6"/>
        <end position="112"/>
    </location>
</feature>